<dbReference type="EMBL" id="JH000237">
    <property type="protein sequence ID" value="EGV94961.1"/>
    <property type="molecule type" value="Genomic_DNA"/>
</dbReference>
<evidence type="ECO:0000313" key="1">
    <source>
        <dbReference type="EMBL" id="EGV94961.1"/>
    </source>
</evidence>
<accession>G3H9R7</accession>
<organism evidence="1 2">
    <name type="scientific">Cricetulus griseus</name>
    <name type="common">Chinese hamster</name>
    <name type="synonym">Cricetulus barabensis griseus</name>
    <dbReference type="NCBI Taxonomy" id="10029"/>
    <lineage>
        <taxon>Eukaryota</taxon>
        <taxon>Metazoa</taxon>
        <taxon>Chordata</taxon>
        <taxon>Craniata</taxon>
        <taxon>Vertebrata</taxon>
        <taxon>Euteleostomi</taxon>
        <taxon>Mammalia</taxon>
        <taxon>Eutheria</taxon>
        <taxon>Euarchontoglires</taxon>
        <taxon>Glires</taxon>
        <taxon>Rodentia</taxon>
        <taxon>Myomorpha</taxon>
        <taxon>Muroidea</taxon>
        <taxon>Cricetidae</taxon>
        <taxon>Cricetinae</taxon>
        <taxon>Cricetulus</taxon>
    </lineage>
</organism>
<sequence length="231" mass="24769">MTGASTAGSLARKPTRTATHPYPSFCFSSLLMGAALAVPTDVANTRQRAAVAATRFHGARWGTRHPQPRPPPASLMAPRFRARAAATPARWATLRAAGGEEAASRGEGGLWGYFRVEQPWDRLRTNGNCLGEGLPTATGRDIGQQKRDVDKRRDWAGSCPFDPPPTPGVATWELLVPKCTASFAWPTAPCAGALLNFCLVARCVLGLVVLSCKGHAGSRRSEFRWPFGQSS</sequence>
<name>G3H9R7_CRIGR</name>
<protein>
    <submittedName>
        <fullName evidence="1">Uncharacterized protein</fullName>
    </submittedName>
</protein>
<proteinExistence type="predicted"/>
<evidence type="ECO:0000313" key="2">
    <source>
        <dbReference type="Proteomes" id="UP000001075"/>
    </source>
</evidence>
<dbReference type="InParanoid" id="G3H9R7"/>
<gene>
    <name evidence="1" type="ORF">I79_007147</name>
</gene>
<dbReference type="AlphaFoldDB" id="G3H9R7"/>
<dbReference type="Proteomes" id="UP000001075">
    <property type="component" value="Unassembled WGS sequence"/>
</dbReference>
<dbReference type="GlyGen" id="G3H9R7">
    <property type="glycosylation" value="2 sites"/>
</dbReference>
<reference evidence="2" key="1">
    <citation type="journal article" date="2011" name="Nat. Biotechnol.">
        <title>The genomic sequence of the Chinese hamster ovary (CHO)-K1 cell line.</title>
        <authorList>
            <person name="Xu X."/>
            <person name="Nagarajan H."/>
            <person name="Lewis N.E."/>
            <person name="Pan S."/>
            <person name="Cai Z."/>
            <person name="Liu X."/>
            <person name="Chen W."/>
            <person name="Xie M."/>
            <person name="Wang W."/>
            <person name="Hammond S."/>
            <person name="Andersen M.R."/>
            <person name="Neff N."/>
            <person name="Passarelli B."/>
            <person name="Koh W."/>
            <person name="Fan H.C."/>
            <person name="Wang J."/>
            <person name="Gui Y."/>
            <person name="Lee K.H."/>
            <person name="Betenbaugh M.J."/>
            <person name="Quake S.R."/>
            <person name="Famili I."/>
            <person name="Palsson B.O."/>
            <person name="Wang J."/>
        </authorList>
    </citation>
    <scope>NUCLEOTIDE SEQUENCE [LARGE SCALE GENOMIC DNA]</scope>
    <source>
        <strain evidence="2">CHO K1 cell line</strain>
    </source>
</reference>